<sequence>MRRISVKEVTVGDQFKTGLYIDPESMFVAPGLAVRQVDLDRLESLKIDYLYTNDPAGETAARGAFLQRPLESPRMQAIQSTYSAYITAFQSVHDGIQQRVAVDNQRVIELVKKIIDHLRGSEGDTKEFMLYGMQGSSGFLQNAVNAAIISALLGRRLEYSPSQLQDLVVGALLHDVGMLRIPPEILDKQGSLSAEELRIVHTYPVHSYRIITGELSFPDDIGVIALQHQERWNGGGYPRNLSGKAIDRNARIVAVADSFEAMLSKRPYRSSMDGYNAVRAILRDNGRRFDPEIIKVFIRTFGIYPRGCLVQLNDAAIGRVVEINPESPLRPQVKIMIARDGHEFSDDDGPVVNLKDERRMFIVQAINQEELQSSQQLQ</sequence>
<dbReference type="PROSITE" id="PS51832">
    <property type="entry name" value="HD_GYP"/>
    <property type="match status" value="1"/>
</dbReference>
<gene>
    <name evidence="2" type="ordered locus">Spiaf_1219</name>
</gene>
<dbReference type="SUPFAM" id="SSF109604">
    <property type="entry name" value="HD-domain/PDEase-like"/>
    <property type="match status" value="1"/>
</dbReference>
<feature type="domain" description="HD-GYP" evidence="1">
    <location>
        <begin position="117"/>
        <end position="313"/>
    </location>
</feature>
<name>H9UIF4_SPIAZ</name>
<reference evidence="3" key="1">
    <citation type="journal article" date="2013" name="Stand. Genomic Sci.">
        <title>Complete genome sequence of the halophilic bacterium Spirochaeta africana type strain (Z-7692(T)) from the alkaline Lake Magadi in the East African Rift.</title>
        <authorList>
            <person name="Liolos K."/>
            <person name="Abt B."/>
            <person name="Scheuner C."/>
            <person name="Teshima H."/>
            <person name="Held B."/>
            <person name="Lapidus A."/>
            <person name="Nolan M."/>
            <person name="Lucas S."/>
            <person name="Deshpande S."/>
            <person name="Cheng J.F."/>
            <person name="Tapia R."/>
            <person name="Goodwin L.A."/>
            <person name="Pitluck S."/>
            <person name="Pagani I."/>
            <person name="Ivanova N."/>
            <person name="Mavromatis K."/>
            <person name="Mikhailova N."/>
            <person name="Huntemann M."/>
            <person name="Pati A."/>
            <person name="Chen A."/>
            <person name="Palaniappan K."/>
            <person name="Land M."/>
            <person name="Rohde M."/>
            <person name="Tindall B.J."/>
            <person name="Detter J.C."/>
            <person name="Goker M."/>
            <person name="Bristow J."/>
            <person name="Eisen J.A."/>
            <person name="Markowitz V."/>
            <person name="Hugenholtz P."/>
            <person name="Woyke T."/>
            <person name="Klenk H.P."/>
            <person name="Kyrpides N.C."/>
        </authorList>
    </citation>
    <scope>NUCLEOTIDE SEQUENCE</scope>
    <source>
        <strain evidence="3">ATCC 700263 / DSM 8902 / Z-7692</strain>
    </source>
</reference>
<protein>
    <submittedName>
        <fullName evidence="2">HD-GYP domain-containing protein</fullName>
    </submittedName>
</protein>
<dbReference type="SMART" id="SM00471">
    <property type="entry name" value="HDc"/>
    <property type="match status" value="1"/>
</dbReference>
<keyword evidence="3" id="KW-1185">Reference proteome</keyword>
<dbReference type="EMBL" id="CP003282">
    <property type="protein sequence ID" value="AFG37297.1"/>
    <property type="molecule type" value="Genomic_DNA"/>
</dbReference>
<organism evidence="2 3">
    <name type="scientific">Spirochaeta africana (strain ATCC 700263 / DSM 8902 / Z-7692)</name>
    <dbReference type="NCBI Taxonomy" id="889378"/>
    <lineage>
        <taxon>Bacteria</taxon>
        <taxon>Pseudomonadati</taxon>
        <taxon>Spirochaetota</taxon>
        <taxon>Spirochaetia</taxon>
        <taxon>Spirochaetales</taxon>
        <taxon>Spirochaetaceae</taxon>
        <taxon>Spirochaeta</taxon>
    </lineage>
</organism>
<dbReference type="Proteomes" id="UP000007383">
    <property type="component" value="Chromosome"/>
</dbReference>
<dbReference type="KEGG" id="sfc:Spiaf_1219"/>
<dbReference type="CDD" id="cd00077">
    <property type="entry name" value="HDc"/>
    <property type="match status" value="1"/>
</dbReference>
<dbReference type="AlphaFoldDB" id="H9UIF4"/>
<dbReference type="STRING" id="889378.Spiaf_1219"/>
<evidence type="ECO:0000313" key="2">
    <source>
        <dbReference type="EMBL" id="AFG37297.1"/>
    </source>
</evidence>
<evidence type="ECO:0000313" key="3">
    <source>
        <dbReference type="Proteomes" id="UP000007383"/>
    </source>
</evidence>
<accession>H9UIF4</accession>
<dbReference type="PANTHER" id="PTHR43155:SF2">
    <property type="entry name" value="CYCLIC DI-GMP PHOSPHODIESTERASE PA4108"/>
    <property type="match status" value="1"/>
</dbReference>
<dbReference type="PANTHER" id="PTHR43155">
    <property type="entry name" value="CYCLIC DI-GMP PHOSPHODIESTERASE PA4108-RELATED"/>
    <property type="match status" value="1"/>
</dbReference>
<dbReference type="HOGENOM" id="CLU_000445_92_1_12"/>
<dbReference type="InterPro" id="IPR003607">
    <property type="entry name" value="HD/PDEase_dom"/>
</dbReference>
<dbReference type="Pfam" id="PF13487">
    <property type="entry name" value="HD_5"/>
    <property type="match status" value="1"/>
</dbReference>
<dbReference type="Gene3D" id="1.10.3210.10">
    <property type="entry name" value="Hypothetical protein af1432"/>
    <property type="match status" value="1"/>
</dbReference>
<dbReference type="InterPro" id="IPR037522">
    <property type="entry name" value="HD_GYP_dom"/>
</dbReference>
<dbReference type="RefSeq" id="WP_014455286.1">
    <property type="nucleotide sequence ID" value="NC_017098.1"/>
</dbReference>
<evidence type="ECO:0000259" key="1">
    <source>
        <dbReference type="PROSITE" id="PS51832"/>
    </source>
</evidence>
<dbReference type="eggNOG" id="COG2206">
    <property type="taxonomic scope" value="Bacteria"/>
</dbReference>
<dbReference type="PATRIC" id="fig|889378.3.peg.1218"/>
<proteinExistence type="predicted"/>